<keyword evidence="5" id="KW-1185">Reference proteome</keyword>
<evidence type="ECO:0000256" key="3">
    <source>
        <dbReference type="SAM" id="SignalP"/>
    </source>
</evidence>
<reference evidence="6" key="2">
    <citation type="submission" date="2025-08" db="UniProtKB">
        <authorList>
            <consortium name="RefSeq"/>
        </authorList>
    </citation>
    <scope>IDENTIFICATION</scope>
    <source>
        <strain evidence="6">S238N-H82</strain>
        <tissue evidence="6">Testes</tissue>
    </source>
</reference>
<reference evidence="5" key="1">
    <citation type="journal article" date="2020" name="Nat. Ecol. Evol.">
        <title>Deeply conserved synteny resolves early events in vertebrate evolution.</title>
        <authorList>
            <person name="Simakov O."/>
            <person name="Marletaz F."/>
            <person name="Yue J.X."/>
            <person name="O'Connell B."/>
            <person name="Jenkins J."/>
            <person name="Brandt A."/>
            <person name="Calef R."/>
            <person name="Tung C.H."/>
            <person name="Huang T.K."/>
            <person name="Schmutz J."/>
            <person name="Satoh N."/>
            <person name="Yu J.K."/>
            <person name="Putnam N.H."/>
            <person name="Green R.E."/>
            <person name="Rokhsar D.S."/>
        </authorList>
    </citation>
    <scope>NUCLEOTIDE SEQUENCE [LARGE SCALE GENOMIC DNA]</scope>
    <source>
        <strain evidence="5">S238N-H82</strain>
    </source>
</reference>
<dbReference type="PROSITE" id="PS00514">
    <property type="entry name" value="FIBRINOGEN_C_1"/>
    <property type="match status" value="1"/>
</dbReference>
<dbReference type="PANTHER" id="PTHR19143:SF185">
    <property type="entry name" value="ANGIOPOIETIN-RELATED PROTEIN 5"/>
    <property type="match status" value="1"/>
</dbReference>
<evidence type="ECO:0000259" key="4">
    <source>
        <dbReference type="PROSITE" id="PS51406"/>
    </source>
</evidence>
<dbReference type="InterPro" id="IPR002181">
    <property type="entry name" value="Fibrinogen_a/b/g_C_dom"/>
</dbReference>
<keyword evidence="1" id="KW-1015">Disulfide bond</keyword>
<dbReference type="Gene3D" id="3.90.215.10">
    <property type="entry name" value="Gamma Fibrinogen, chain A, domain 1"/>
    <property type="match status" value="1"/>
</dbReference>
<dbReference type="CDD" id="cd00087">
    <property type="entry name" value="FReD"/>
    <property type="match status" value="1"/>
</dbReference>
<evidence type="ECO:0000256" key="2">
    <source>
        <dbReference type="SAM" id="MobiDB-lite"/>
    </source>
</evidence>
<dbReference type="InterPro" id="IPR050373">
    <property type="entry name" value="Fibrinogen_C-term_domain"/>
</dbReference>
<dbReference type="AlphaFoldDB" id="A0A9J7NB61"/>
<proteinExistence type="predicted"/>
<sequence length="310" mass="35017">MCFERTLYALLVLLLVCHQGWAQEQCFADGTAEEEEECDSTSPGRSHLTPHDDPEPVPDTGVPTEETAARDCVEVYERGSVTNGVYVIKPLSYPGDPFPVYCDMENKNGGWTTVQRRQDGTVDFNRTWEEYQLGFGDLEGEFWLGLDKLHALTSVGKYILHLDFTDWEGGRAFTEYSSFRVGGEKEDYTLHLSGYFTGSTGGDAMLRPVSLSGKKFSTRDRDNDECGCNCPEKFEGGDCRWDNDECGCNCAEKFGGGGWWYWRCGDSYLNGKYHNSHKCETKQGIVWGPWKQSFKHSLKAVSMKIRLIDL</sequence>
<feature type="region of interest" description="Disordered" evidence="2">
    <location>
        <begin position="34"/>
        <end position="64"/>
    </location>
</feature>
<accession>A0A9J7NB61</accession>
<dbReference type="SMART" id="SM00186">
    <property type="entry name" value="FBG"/>
    <property type="match status" value="1"/>
</dbReference>
<feature type="chain" id="PRO_5039907423" evidence="3">
    <location>
        <begin position="23"/>
        <end position="310"/>
    </location>
</feature>
<dbReference type="PROSITE" id="PS51406">
    <property type="entry name" value="FIBRINOGEN_C_2"/>
    <property type="match status" value="1"/>
</dbReference>
<dbReference type="InterPro" id="IPR020837">
    <property type="entry name" value="Fibrinogen_CS"/>
</dbReference>
<dbReference type="Proteomes" id="UP000001554">
    <property type="component" value="Chromosome 14"/>
</dbReference>
<name>A0A9J7NB61_BRAFL</name>
<dbReference type="InterPro" id="IPR014716">
    <property type="entry name" value="Fibrinogen_a/b/g_C_1"/>
</dbReference>
<evidence type="ECO:0000313" key="6">
    <source>
        <dbReference type="RefSeq" id="XP_035697851.1"/>
    </source>
</evidence>
<dbReference type="OrthoDB" id="7972392at2759"/>
<dbReference type="GeneID" id="118430930"/>
<dbReference type="Pfam" id="PF00147">
    <property type="entry name" value="Fibrinogen_C"/>
    <property type="match status" value="2"/>
</dbReference>
<keyword evidence="3" id="KW-0732">Signal</keyword>
<dbReference type="KEGG" id="bfo:118430930"/>
<protein>
    <submittedName>
        <fullName evidence="6">Angiopoietin-2-like</fullName>
    </submittedName>
</protein>
<evidence type="ECO:0000256" key="1">
    <source>
        <dbReference type="ARBA" id="ARBA00023157"/>
    </source>
</evidence>
<dbReference type="SUPFAM" id="SSF56496">
    <property type="entry name" value="Fibrinogen C-terminal domain-like"/>
    <property type="match status" value="2"/>
</dbReference>
<dbReference type="Gene3D" id="4.10.530.10">
    <property type="entry name" value="Gamma-fibrinogen Carboxyl Terminal Fragment, domain 2"/>
    <property type="match status" value="2"/>
</dbReference>
<feature type="domain" description="Fibrinogen C-terminal" evidence="4">
    <location>
        <begin position="63"/>
        <end position="309"/>
    </location>
</feature>
<dbReference type="InterPro" id="IPR036056">
    <property type="entry name" value="Fibrinogen-like_C"/>
</dbReference>
<dbReference type="PANTHER" id="PTHR19143">
    <property type="entry name" value="FIBRINOGEN/TENASCIN/ANGIOPOEITIN"/>
    <property type="match status" value="1"/>
</dbReference>
<gene>
    <name evidence="6" type="primary">LOC118430930</name>
</gene>
<organism evidence="5 6">
    <name type="scientific">Branchiostoma floridae</name>
    <name type="common">Florida lancelet</name>
    <name type="synonym">Amphioxus</name>
    <dbReference type="NCBI Taxonomy" id="7739"/>
    <lineage>
        <taxon>Eukaryota</taxon>
        <taxon>Metazoa</taxon>
        <taxon>Chordata</taxon>
        <taxon>Cephalochordata</taxon>
        <taxon>Leptocardii</taxon>
        <taxon>Amphioxiformes</taxon>
        <taxon>Branchiostomatidae</taxon>
        <taxon>Branchiostoma</taxon>
    </lineage>
</organism>
<dbReference type="NCBIfam" id="NF040941">
    <property type="entry name" value="GGGWT_bact"/>
    <property type="match status" value="1"/>
</dbReference>
<dbReference type="RefSeq" id="XP_035697851.1">
    <property type="nucleotide sequence ID" value="XM_035841958.1"/>
</dbReference>
<evidence type="ECO:0000313" key="5">
    <source>
        <dbReference type="Proteomes" id="UP000001554"/>
    </source>
</evidence>
<feature type="signal peptide" evidence="3">
    <location>
        <begin position="1"/>
        <end position="22"/>
    </location>
</feature>
<dbReference type="GO" id="GO:0005615">
    <property type="term" value="C:extracellular space"/>
    <property type="evidence" value="ECO:0000318"/>
    <property type="project" value="GO_Central"/>
</dbReference>